<evidence type="ECO:0000256" key="1">
    <source>
        <dbReference type="ARBA" id="ARBA00023015"/>
    </source>
</evidence>
<proteinExistence type="predicted"/>
<protein>
    <submittedName>
        <fullName evidence="5">GntR family transcriptional regulator</fullName>
    </submittedName>
</protein>
<dbReference type="SUPFAM" id="SSF46785">
    <property type="entry name" value="Winged helix' DNA-binding domain"/>
    <property type="match status" value="1"/>
</dbReference>
<dbReference type="RefSeq" id="WP_198576137.1">
    <property type="nucleotide sequence ID" value="NZ_JADWOX010000006.1"/>
</dbReference>
<dbReference type="InterPro" id="IPR036390">
    <property type="entry name" value="WH_DNA-bd_sf"/>
</dbReference>
<organism evidence="5 6">
    <name type="scientific">Caulobacter hibisci</name>
    <dbReference type="NCBI Taxonomy" id="2035993"/>
    <lineage>
        <taxon>Bacteria</taxon>
        <taxon>Pseudomonadati</taxon>
        <taxon>Pseudomonadota</taxon>
        <taxon>Alphaproteobacteria</taxon>
        <taxon>Caulobacterales</taxon>
        <taxon>Caulobacteraceae</taxon>
        <taxon>Caulobacter</taxon>
    </lineage>
</organism>
<gene>
    <name evidence="5" type="ORF">I4Q42_11115</name>
</gene>
<evidence type="ECO:0000313" key="6">
    <source>
        <dbReference type="Proteomes" id="UP000639859"/>
    </source>
</evidence>
<dbReference type="Pfam" id="PF00392">
    <property type="entry name" value="GntR"/>
    <property type="match status" value="1"/>
</dbReference>
<sequence length="209" mass="22774">MIERAGTGERVYLAIKAFLLAESDHRPGDRVDVADLTRRVGASATPVRAALHRMAGERLLVSHQGEGFSLPRITEPGLADLYQWNAALLVNALRSAPSNAPPPQPPRIDPAAEPILFLEGLFASLAAHCGNIEVEWAVAGAADRLHRPRRGELMLIPDFCEELRELARLVEVGDGSGVRQAIVAYHRKRLRLVPGLARLLAGLGDREPR</sequence>
<dbReference type="Proteomes" id="UP000639859">
    <property type="component" value="Unassembled WGS sequence"/>
</dbReference>
<dbReference type="Gene3D" id="1.10.10.10">
    <property type="entry name" value="Winged helix-like DNA-binding domain superfamily/Winged helix DNA-binding domain"/>
    <property type="match status" value="1"/>
</dbReference>
<keyword evidence="2" id="KW-0238">DNA-binding</keyword>
<name>A0ABS0SXR7_9CAUL</name>
<dbReference type="InterPro" id="IPR036388">
    <property type="entry name" value="WH-like_DNA-bd_sf"/>
</dbReference>
<keyword evidence="3" id="KW-0804">Transcription</keyword>
<keyword evidence="1" id="KW-0805">Transcription regulation</keyword>
<evidence type="ECO:0000256" key="3">
    <source>
        <dbReference type="ARBA" id="ARBA00023163"/>
    </source>
</evidence>
<dbReference type="InterPro" id="IPR000524">
    <property type="entry name" value="Tscrpt_reg_HTH_GntR"/>
</dbReference>
<reference evidence="5 6" key="1">
    <citation type="submission" date="2020-11" db="EMBL/GenBank/DDBJ databases">
        <title>genome sequence of strain KACC 18849.</title>
        <authorList>
            <person name="Gao J."/>
            <person name="Zhang X."/>
        </authorList>
    </citation>
    <scope>NUCLEOTIDE SEQUENCE [LARGE SCALE GENOMIC DNA]</scope>
    <source>
        <strain evidence="5 6">KACC 18849</strain>
    </source>
</reference>
<keyword evidence="6" id="KW-1185">Reference proteome</keyword>
<comment type="caution">
    <text evidence="5">The sequence shown here is derived from an EMBL/GenBank/DDBJ whole genome shotgun (WGS) entry which is preliminary data.</text>
</comment>
<feature type="domain" description="HTH gntR-type" evidence="4">
    <location>
        <begin position="9"/>
        <end position="68"/>
    </location>
</feature>
<dbReference type="EMBL" id="JADWOX010000006">
    <property type="protein sequence ID" value="MBI1684216.1"/>
    <property type="molecule type" value="Genomic_DNA"/>
</dbReference>
<evidence type="ECO:0000256" key="2">
    <source>
        <dbReference type="ARBA" id="ARBA00023125"/>
    </source>
</evidence>
<accession>A0ABS0SXR7</accession>
<evidence type="ECO:0000313" key="5">
    <source>
        <dbReference type="EMBL" id="MBI1684216.1"/>
    </source>
</evidence>
<evidence type="ECO:0000259" key="4">
    <source>
        <dbReference type="Pfam" id="PF00392"/>
    </source>
</evidence>